<reference evidence="2 3" key="1">
    <citation type="submission" date="2016-11" db="EMBL/GenBank/DDBJ databases">
        <authorList>
            <person name="Jaros S."/>
            <person name="Januszkiewicz K."/>
            <person name="Wedrychowicz H."/>
        </authorList>
    </citation>
    <scope>NUCLEOTIDE SEQUENCE [LARGE SCALE GENOMIC DNA]</scope>
    <source>
        <strain evidence="2 3">DSM 18899</strain>
    </source>
</reference>
<feature type="chain" id="PRO_5012882504" evidence="1">
    <location>
        <begin position="23"/>
        <end position="185"/>
    </location>
</feature>
<gene>
    <name evidence="2" type="ORF">SAMN02745887_03201</name>
</gene>
<proteinExistence type="predicted"/>
<evidence type="ECO:0000256" key="1">
    <source>
        <dbReference type="SAM" id="SignalP"/>
    </source>
</evidence>
<accession>A0A1K2HPV8</accession>
<name>A0A1K2HPV8_9NEIS</name>
<keyword evidence="3" id="KW-1185">Reference proteome</keyword>
<protein>
    <submittedName>
        <fullName evidence="2">Uncharacterized protein</fullName>
    </submittedName>
</protein>
<keyword evidence="1" id="KW-0732">Signal</keyword>
<dbReference type="RefSeq" id="WP_072429687.1">
    <property type="nucleotide sequence ID" value="NZ_FPKR01000013.1"/>
</dbReference>
<organism evidence="2 3">
    <name type="scientific">Chitinimonas taiwanensis DSM 18899</name>
    <dbReference type="NCBI Taxonomy" id="1121279"/>
    <lineage>
        <taxon>Bacteria</taxon>
        <taxon>Pseudomonadati</taxon>
        <taxon>Pseudomonadota</taxon>
        <taxon>Betaproteobacteria</taxon>
        <taxon>Neisseriales</taxon>
        <taxon>Chitinibacteraceae</taxon>
        <taxon>Chitinimonas</taxon>
    </lineage>
</organism>
<sequence length="185" mass="21366">MRESLKFALLIAALAAYQSAMAEDTVSIIERHGFHYSKESEIPWSRLGKDLEGYAWKAVGDQEYLVEERTAFPVKQLDAFMLKDLQRYGRRDVELQVELVLGQKSTYRFRDRQVVIFDDLIGLDRPNIKKFRATLPLLSVSGAMYEVECKYKFLDQGGTYALVIKGRGRNESWTSSLEPRCDLRK</sequence>
<dbReference type="Proteomes" id="UP000186513">
    <property type="component" value="Unassembled WGS sequence"/>
</dbReference>
<dbReference type="EMBL" id="FPKR01000013">
    <property type="protein sequence ID" value="SFZ78806.1"/>
    <property type="molecule type" value="Genomic_DNA"/>
</dbReference>
<evidence type="ECO:0000313" key="3">
    <source>
        <dbReference type="Proteomes" id="UP000186513"/>
    </source>
</evidence>
<evidence type="ECO:0000313" key="2">
    <source>
        <dbReference type="EMBL" id="SFZ78806.1"/>
    </source>
</evidence>
<feature type="signal peptide" evidence="1">
    <location>
        <begin position="1"/>
        <end position="22"/>
    </location>
</feature>
<dbReference type="AlphaFoldDB" id="A0A1K2HPV8"/>